<gene>
    <name evidence="2" type="ORF">QE152_g37419</name>
</gene>
<dbReference type="InterPro" id="IPR013083">
    <property type="entry name" value="Znf_RING/FYVE/PHD"/>
</dbReference>
<feature type="region of interest" description="Disordered" evidence="1">
    <location>
        <begin position="1"/>
        <end position="54"/>
    </location>
</feature>
<evidence type="ECO:0000256" key="1">
    <source>
        <dbReference type="SAM" id="MobiDB-lite"/>
    </source>
</evidence>
<reference evidence="2 3" key="1">
    <citation type="journal article" date="2024" name="BMC Genomics">
        <title>De novo assembly and annotation of Popillia japonica's genome with initial clues to its potential as an invasive pest.</title>
        <authorList>
            <person name="Cucini C."/>
            <person name="Boschi S."/>
            <person name="Funari R."/>
            <person name="Cardaioli E."/>
            <person name="Iannotti N."/>
            <person name="Marturano G."/>
            <person name="Paoli F."/>
            <person name="Bruttini M."/>
            <person name="Carapelli A."/>
            <person name="Frati F."/>
            <person name="Nardi F."/>
        </authorList>
    </citation>
    <scope>NUCLEOTIDE SEQUENCE [LARGE SCALE GENOMIC DNA]</scope>
    <source>
        <strain evidence="2">DMR45628</strain>
    </source>
</reference>
<dbReference type="EMBL" id="JASPKY010000727">
    <property type="protein sequence ID" value="KAK9686141.1"/>
    <property type="molecule type" value="Genomic_DNA"/>
</dbReference>
<comment type="caution">
    <text evidence="2">The sequence shown here is derived from an EMBL/GenBank/DDBJ whole genome shotgun (WGS) entry which is preliminary data.</text>
</comment>
<dbReference type="Proteomes" id="UP001458880">
    <property type="component" value="Unassembled WGS sequence"/>
</dbReference>
<proteinExistence type="predicted"/>
<sequence length="130" mass="14687">MSRKTQHSKIITSTPVKDELEKKEERKKARPQDVRKVKRNVVSDQKKRKKNTATTETCSVCDNFGGNNDLWWRCRSCGSWAHADCTKHVAYAIILVEIMTYGGGVVRVVLGPTPTVRILKIRKSICAETA</sequence>
<dbReference type="SUPFAM" id="SSF57903">
    <property type="entry name" value="FYVE/PHD zinc finger"/>
    <property type="match status" value="1"/>
</dbReference>
<evidence type="ECO:0000313" key="3">
    <source>
        <dbReference type="Proteomes" id="UP001458880"/>
    </source>
</evidence>
<evidence type="ECO:0000313" key="2">
    <source>
        <dbReference type="EMBL" id="KAK9686141.1"/>
    </source>
</evidence>
<feature type="compositionally biased region" description="Basic and acidic residues" evidence="1">
    <location>
        <begin position="16"/>
        <end position="35"/>
    </location>
</feature>
<dbReference type="Gene3D" id="3.30.40.10">
    <property type="entry name" value="Zinc/RING finger domain, C3HC4 (zinc finger)"/>
    <property type="match status" value="1"/>
</dbReference>
<accession>A0AAW1IAF0</accession>
<organism evidence="2 3">
    <name type="scientific">Popillia japonica</name>
    <name type="common">Japanese beetle</name>
    <dbReference type="NCBI Taxonomy" id="7064"/>
    <lineage>
        <taxon>Eukaryota</taxon>
        <taxon>Metazoa</taxon>
        <taxon>Ecdysozoa</taxon>
        <taxon>Arthropoda</taxon>
        <taxon>Hexapoda</taxon>
        <taxon>Insecta</taxon>
        <taxon>Pterygota</taxon>
        <taxon>Neoptera</taxon>
        <taxon>Endopterygota</taxon>
        <taxon>Coleoptera</taxon>
        <taxon>Polyphaga</taxon>
        <taxon>Scarabaeiformia</taxon>
        <taxon>Scarabaeidae</taxon>
        <taxon>Rutelinae</taxon>
        <taxon>Popillia</taxon>
    </lineage>
</organism>
<keyword evidence="3" id="KW-1185">Reference proteome</keyword>
<dbReference type="InterPro" id="IPR011011">
    <property type="entry name" value="Znf_FYVE_PHD"/>
</dbReference>
<dbReference type="AlphaFoldDB" id="A0AAW1IAF0"/>
<dbReference type="CDD" id="cd15489">
    <property type="entry name" value="PHD_SF"/>
    <property type="match status" value="1"/>
</dbReference>
<name>A0AAW1IAF0_POPJA</name>
<protein>
    <submittedName>
        <fullName evidence="2">Uncharacterized protein</fullName>
    </submittedName>
</protein>